<feature type="chain" id="PRO_5043013105" description="Secreted protein" evidence="1">
    <location>
        <begin position="20"/>
        <end position="98"/>
    </location>
</feature>
<evidence type="ECO:0008006" key="4">
    <source>
        <dbReference type="Google" id="ProtNLM"/>
    </source>
</evidence>
<evidence type="ECO:0000313" key="3">
    <source>
        <dbReference type="Proteomes" id="UP001367508"/>
    </source>
</evidence>
<comment type="caution">
    <text evidence="2">The sequence shown here is derived from an EMBL/GenBank/DDBJ whole genome shotgun (WGS) entry which is preliminary data.</text>
</comment>
<reference evidence="2 3" key="1">
    <citation type="submission" date="2024-01" db="EMBL/GenBank/DDBJ databases">
        <title>The genomes of 5 underutilized Papilionoideae crops provide insights into root nodulation and disease resistanc.</title>
        <authorList>
            <person name="Jiang F."/>
        </authorList>
    </citation>
    <scope>NUCLEOTIDE SEQUENCE [LARGE SCALE GENOMIC DNA]</scope>
    <source>
        <strain evidence="2">LVBAO_FW01</strain>
        <tissue evidence="2">Leaves</tissue>
    </source>
</reference>
<keyword evidence="1" id="KW-0732">Signal</keyword>
<organism evidence="2 3">
    <name type="scientific">Canavalia gladiata</name>
    <name type="common">Sword bean</name>
    <name type="synonym">Dolichos gladiatus</name>
    <dbReference type="NCBI Taxonomy" id="3824"/>
    <lineage>
        <taxon>Eukaryota</taxon>
        <taxon>Viridiplantae</taxon>
        <taxon>Streptophyta</taxon>
        <taxon>Embryophyta</taxon>
        <taxon>Tracheophyta</taxon>
        <taxon>Spermatophyta</taxon>
        <taxon>Magnoliopsida</taxon>
        <taxon>eudicotyledons</taxon>
        <taxon>Gunneridae</taxon>
        <taxon>Pentapetalae</taxon>
        <taxon>rosids</taxon>
        <taxon>fabids</taxon>
        <taxon>Fabales</taxon>
        <taxon>Fabaceae</taxon>
        <taxon>Papilionoideae</taxon>
        <taxon>50 kb inversion clade</taxon>
        <taxon>NPAAA clade</taxon>
        <taxon>indigoferoid/millettioid clade</taxon>
        <taxon>Phaseoleae</taxon>
        <taxon>Canavalia</taxon>
    </lineage>
</organism>
<feature type="signal peptide" evidence="1">
    <location>
        <begin position="1"/>
        <end position="19"/>
    </location>
</feature>
<accession>A0AAN9LQF1</accession>
<evidence type="ECO:0000313" key="2">
    <source>
        <dbReference type="EMBL" id="KAK7340380.1"/>
    </source>
</evidence>
<proteinExistence type="predicted"/>
<gene>
    <name evidence="2" type="ORF">VNO77_21082</name>
</gene>
<protein>
    <recommendedName>
        <fullName evidence="4">Secreted protein</fullName>
    </recommendedName>
</protein>
<dbReference type="AlphaFoldDB" id="A0AAN9LQF1"/>
<evidence type="ECO:0000256" key="1">
    <source>
        <dbReference type="SAM" id="SignalP"/>
    </source>
</evidence>
<name>A0AAN9LQF1_CANGL</name>
<dbReference type="EMBL" id="JAYMYQ010000004">
    <property type="protein sequence ID" value="KAK7340380.1"/>
    <property type="molecule type" value="Genomic_DNA"/>
</dbReference>
<dbReference type="Proteomes" id="UP001367508">
    <property type="component" value="Unassembled WGS sequence"/>
</dbReference>
<sequence length="98" mass="11089">MYFICSIAYLGCLSLVAISESQMEWVSFSIEIIYSTAFIHAPLIQGAPQTTGNDVVGSFYIRTKTSRNVAHYLYLHLKLKKYIAVRAKGQSYKPDTLF</sequence>
<keyword evidence="3" id="KW-1185">Reference proteome</keyword>